<feature type="region of interest" description="Disordered" evidence="1">
    <location>
        <begin position="136"/>
        <end position="160"/>
    </location>
</feature>
<comment type="caution">
    <text evidence="2">The sequence shown here is derived from an EMBL/GenBank/DDBJ whole genome shotgun (WGS) entry which is preliminary data.</text>
</comment>
<accession>A0AAN8KKN5</accession>
<dbReference type="Proteomes" id="UP001356427">
    <property type="component" value="Unassembled WGS sequence"/>
</dbReference>
<proteinExistence type="predicted"/>
<gene>
    <name evidence="2" type="ORF">J4Q44_G00367330</name>
</gene>
<evidence type="ECO:0000313" key="3">
    <source>
        <dbReference type="Proteomes" id="UP001356427"/>
    </source>
</evidence>
<name>A0AAN8KKN5_9TELE</name>
<dbReference type="AlphaFoldDB" id="A0AAN8KKN5"/>
<evidence type="ECO:0000256" key="1">
    <source>
        <dbReference type="SAM" id="MobiDB-lite"/>
    </source>
</evidence>
<organism evidence="2 3">
    <name type="scientific">Coregonus suidteri</name>
    <dbReference type="NCBI Taxonomy" id="861788"/>
    <lineage>
        <taxon>Eukaryota</taxon>
        <taxon>Metazoa</taxon>
        <taxon>Chordata</taxon>
        <taxon>Craniata</taxon>
        <taxon>Vertebrata</taxon>
        <taxon>Euteleostomi</taxon>
        <taxon>Actinopterygii</taxon>
        <taxon>Neopterygii</taxon>
        <taxon>Teleostei</taxon>
        <taxon>Protacanthopterygii</taxon>
        <taxon>Salmoniformes</taxon>
        <taxon>Salmonidae</taxon>
        <taxon>Coregoninae</taxon>
        <taxon>Coregonus</taxon>
    </lineage>
</organism>
<reference evidence="2 3" key="1">
    <citation type="submission" date="2021-04" db="EMBL/GenBank/DDBJ databases">
        <authorList>
            <person name="De Guttry C."/>
            <person name="Zahm M."/>
            <person name="Klopp C."/>
            <person name="Cabau C."/>
            <person name="Louis A."/>
            <person name="Berthelot C."/>
            <person name="Parey E."/>
            <person name="Roest Crollius H."/>
            <person name="Montfort J."/>
            <person name="Robinson-Rechavi M."/>
            <person name="Bucao C."/>
            <person name="Bouchez O."/>
            <person name="Gislard M."/>
            <person name="Lluch J."/>
            <person name="Milhes M."/>
            <person name="Lampietro C."/>
            <person name="Lopez Roques C."/>
            <person name="Donnadieu C."/>
            <person name="Braasch I."/>
            <person name="Desvignes T."/>
            <person name="Postlethwait J."/>
            <person name="Bobe J."/>
            <person name="Wedekind C."/>
            <person name="Guiguen Y."/>
        </authorList>
    </citation>
    <scope>NUCLEOTIDE SEQUENCE [LARGE SCALE GENOMIC DNA]</scope>
    <source>
        <strain evidence="2">Cs_M1</strain>
        <tissue evidence="2">Blood</tissue>
    </source>
</reference>
<protein>
    <submittedName>
        <fullName evidence="2">Uncharacterized protein</fullName>
    </submittedName>
</protein>
<evidence type="ECO:0000313" key="2">
    <source>
        <dbReference type="EMBL" id="KAK6293232.1"/>
    </source>
</evidence>
<sequence length="228" mass="24862">MRVVDVNRLYSMERDAAERTMGSRSMAGLCLVLGCPSVGAPAATLTSLKQNPTRAAVTTDRLRGSRVTGCQQLRRNMIFFFEVLAYLLRRLVHGSGATALRLVQSYSDSDEETATTLPWTPSPTFRSWTGVKSGPYPRGHGLIRPEGQAKLHPRADGEGTRPVSRLQSFLTESAVAFAHISCPIMWHTRTHTSRKYSVVCTVTMATCSSQPAKTRTSVCMTPVGGALT</sequence>
<feature type="compositionally biased region" description="Basic and acidic residues" evidence="1">
    <location>
        <begin position="147"/>
        <end position="159"/>
    </location>
</feature>
<keyword evidence="3" id="KW-1185">Reference proteome</keyword>
<dbReference type="PROSITE" id="PS51257">
    <property type="entry name" value="PROKAR_LIPOPROTEIN"/>
    <property type="match status" value="1"/>
</dbReference>
<dbReference type="EMBL" id="JAGTTL010000037">
    <property type="protein sequence ID" value="KAK6293232.1"/>
    <property type="molecule type" value="Genomic_DNA"/>
</dbReference>